<protein>
    <submittedName>
        <fullName evidence="2">Type VII secretion target</fullName>
    </submittedName>
</protein>
<dbReference type="RefSeq" id="WP_253238954.1">
    <property type="nucleotide sequence ID" value="NZ_JAMYJR010000021.1"/>
</dbReference>
<accession>A0ABT1DPW4</accession>
<keyword evidence="3" id="KW-1185">Reference proteome</keyword>
<evidence type="ECO:0000313" key="2">
    <source>
        <dbReference type="EMBL" id="MCO8272867.1"/>
    </source>
</evidence>
<proteinExistence type="predicted"/>
<gene>
    <name evidence="2" type="ORF">M1L60_19925</name>
</gene>
<feature type="region of interest" description="Disordered" evidence="1">
    <location>
        <begin position="87"/>
        <end position="110"/>
    </location>
</feature>
<evidence type="ECO:0000313" key="3">
    <source>
        <dbReference type="Proteomes" id="UP001523369"/>
    </source>
</evidence>
<name>A0ABT1DPW4_9ACTN</name>
<organism evidence="2 3">
    <name type="scientific">Paractinoplanes aksuensis</name>
    <dbReference type="NCBI Taxonomy" id="2939490"/>
    <lineage>
        <taxon>Bacteria</taxon>
        <taxon>Bacillati</taxon>
        <taxon>Actinomycetota</taxon>
        <taxon>Actinomycetes</taxon>
        <taxon>Micromonosporales</taxon>
        <taxon>Micromonosporaceae</taxon>
        <taxon>Paractinoplanes</taxon>
    </lineage>
</organism>
<evidence type="ECO:0000256" key="1">
    <source>
        <dbReference type="SAM" id="MobiDB-lite"/>
    </source>
</evidence>
<dbReference type="EMBL" id="JAMYJR010000021">
    <property type="protein sequence ID" value="MCO8272867.1"/>
    <property type="molecule type" value="Genomic_DNA"/>
</dbReference>
<comment type="caution">
    <text evidence="2">The sequence shown here is derived from an EMBL/GenBank/DDBJ whole genome shotgun (WGS) entry which is preliminary data.</text>
</comment>
<dbReference type="Proteomes" id="UP001523369">
    <property type="component" value="Unassembled WGS sequence"/>
</dbReference>
<reference evidence="2 3" key="1">
    <citation type="submission" date="2022-06" db="EMBL/GenBank/DDBJ databases">
        <title>New Species of the Genus Actinoplanes, ActinopZanes ferrugineus.</title>
        <authorList>
            <person name="Ding P."/>
        </authorList>
    </citation>
    <scope>NUCLEOTIDE SEQUENCE [LARGE SCALE GENOMIC DNA]</scope>
    <source>
        <strain evidence="2 3">TRM88003</strain>
    </source>
</reference>
<sequence length="110" mass="11950">MSFHVEPADLRAYAAKLGNTHGDVADAKAYVQANGNFSFHEAGVIGLLFGGHRDFMAELQGMLDHLMQITETSQRALVKIADEYEDTDGASAARVDASYPAVPRPQITRD</sequence>